<dbReference type="AlphaFoldDB" id="A0A419R3P6"/>
<accession>A0A419R3P6</accession>
<proteinExistence type="predicted"/>
<keyword evidence="3" id="KW-1185">Reference proteome</keyword>
<name>A0A419R3P6_9SPHN</name>
<protein>
    <submittedName>
        <fullName evidence="2">Uncharacterized protein</fullName>
    </submittedName>
</protein>
<feature type="region of interest" description="Disordered" evidence="1">
    <location>
        <begin position="26"/>
        <end position="45"/>
    </location>
</feature>
<organism evidence="2 3">
    <name type="scientific">Tsuneonella suprasediminis</name>
    <dbReference type="NCBI Taxonomy" id="2306996"/>
    <lineage>
        <taxon>Bacteria</taxon>
        <taxon>Pseudomonadati</taxon>
        <taxon>Pseudomonadota</taxon>
        <taxon>Alphaproteobacteria</taxon>
        <taxon>Sphingomonadales</taxon>
        <taxon>Erythrobacteraceae</taxon>
        <taxon>Tsuneonella</taxon>
    </lineage>
</organism>
<feature type="region of interest" description="Disordered" evidence="1">
    <location>
        <begin position="113"/>
        <end position="194"/>
    </location>
</feature>
<reference evidence="2 3" key="1">
    <citation type="submission" date="2018-09" db="EMBL/GenBank/DDBJ databases">
        <title>Altererythrobacter sp.Ery1 and Ery12, the genome sequencing of novel strains in genus Alterythrobacter.</title>
        <authorList>
            <person name="Cheng H."/>
            <person name="Wu Y.-H."/>
            <person name="Fang C."/>
            <person name="Xu X.-W."/>
        </authorList>
    </citation>
    <scope>NUCLEOTIDE SEQUENCE [LARGE SCALE GENOMIC DNA]</scope>
    <source>
        <strain evidence="2 3">Ery12</strain>
    </source>
</reference>
<gene>
    <name evidence="2" type="ORF">D6858_04395</name>
</gene>
<sequence length="194" mass="20038">MISPSTAYAQDGNAVTAEQAIDTAKQAYGPPAKEKKSKCPAPEPGGPIVVCGELEEQSQFRVKSSMELDPSTVKDIVPRAPDFEPHYPGPVVARGCFVPPCPKPMPVMIDLKAIPEAPPGSDADRVARGLAPRGYDGEPPEAGKPEAISSDGATPGERPGTGVTPDGQPDSPVNSGDAVHGSADENEPPVTPPE</sequence>
<dbReference type="Proteomes" id="UP000284322">
    <property type="component" value="Unassembled WGS sequence"/>
</dbReference>
<comment type="caution">
    <text evidence="2">The sequence shown here is derived from an EMBL/GenBank/DDBJ whole genome shotgun (WGS) entry which is preliminary data.</text>
</comment>
<dbReference type="EMBL" id="RAHJ01000014">
    <property type="protein sequence ID" value="RJX69141.1"/>
    <property type="molecule type" value="Genomic_DNA"/>
</dbReference>
<evidence type="ECO:0000256" key="1">
    <source>
        <dbReference type="SAM" id="MobiDB-lite"/>
    </source>
</evidence>
<evidence type="ECO:0000313" key="2">
    <source>
        <dbReference type="EMBL" id="RJX69141.1"/>
    </source>
</evidence>
<evidence type="ECO:0000313" key="3">
    <source>
        <dbReference type="Proteomes" id="UP000284322"/>
    </source>
</evidence>